<evidence type="ECO:0000256" key="4">
    <source>
        <dbReference type="ARBA" id="ARBA00022679"/>
    </source>
</evidence>
<dbReference type="SMART" id="SM00091">
    <property type="entry name" value="PAS"/>
    <property type="match status" value="2"/>
</dbReference>
<feature type="domain" description="PAS" evidence="6">
    <location>
        <begin position="3"/>
        <end position="58"/>
    </location>
</feature>
<feature type="domain" description="PAS" evidence="6">
    <location>
        <begin position="276"/>
        <end position="336"/>
    </location>
</feature>
<dbReference type="PANTHER" id="PTHR43304">
    <property type="entry name" value="PHYTOCHROME-LIKE PROTEIN CPH1"/>
    <property type="match status" value="1"/>
</dbReference>
<protein>
    <recommendedName>
        <fullName evidence="2">histidine kinase</fullName>
        <ecNumber evidence="2">2.7.13.3</ecNumber>
    </recommendedName>
</protein>
<keyword evidence="4" id="KW-0808">Transferase</keyword>
<evidence type="ECO:0000256" key="5">
    <source>
        <dbReference type="ARBA" id="ARBA00022777"/>
    </source>
</evidence>
<dbReference type="Gene3D" id="2.10.70.100">
    <property type="match status" value="1"/>
</dbReference>
<dbReference type="CDD" id="cd00130">
    <property type="entry name" value="PAS"/>
    <property type="match status" value="3"/>
</dbReference>
<dbReference type="Pfam" id="PF08447">
    <property type="entry name" value="PAS_3"/>
    <property type="match status" value="2"/>
</dbReference>
<name>A0ABW5Y8R4_9SPHI</name>
<dbReference type="InterPro" id="IPR029016">
    <property type="entry name" value="GAF-like_dom_sf"/>
</dbReference>
<evidence type="ECO:0000313" key="8">
    <source>
        <dbReference type="EMBL" id="MFD2871262.1"/>
    </source>
</evidence>
<dbReference type="InterPro" id="IPR001610">
    <property type="entry name" value="PAC"/>
</dbReference>
<proteinExistence type="predicted"/>
<dbReference type="Pfam" id="PF13426">
    <property type="entry name" value="PAS_9"/>
    <property type="match status" value="1"/>
</dbReference>
<dbReference type="InterPro" id="IPR035965">
    <property type="entry name" value="PAS-like_dom_sf"/>
</dbReference>
<reference evidence="9" key="1">
    <citation type="journal article" date="2019" name="Int. J. Syst. Evol. Microbiol.">
        <title>The Global Catalogue of Microorganisms (GCM) 10K type strain sequencing project: providing services to taxonomists for standard genome sequencing and annotation.</title>
        <authorList>
            <consortium name="The Broad Institute Genomics Platform"/>
            <consortium name="The Broad Institute Genome Sequencing Center for Infectious Disease"/>
            <person name="Wu L."/>
            <person name="Ma J."/>
        </authorList>
    </citation>
    <scope>NUCLEOTIDE SEQUENCE [LARGE SCALE GENOMIC DNA]</scope>
    <source>
        <strain evidence="9">KCTC 22437</strain>
    </source>
</reference>
<dbReference type="Proteomes" id="UP001597557">
    <property type="component" value="Unassembled WGS sequence"/>
</dbReference>
<evidence type="ECO:0000256" key="2">
    <source>
        <dbReference type="ARBA" id="ARBA00012438"/>
    </source>
</evidence>
<dbReference type="RefSeq" id="WP_377181772.1">
    <property type="nucleotide sequence ID" value="NZ_JBHUPD010000001.1"/>
</dbReference>
<dbReference type="NCBIfam" id="TIGR00229">
    <property type="entry name" value="sensory_box"/>
    <property type="match status" value="2"/>
</dbReference>
<dbReference type="EMBL" id="JBHUPD010000001">
    <property type="protein sequence ID" value="MFD2871262.1"/>
    <property type="molecule type" value="Genomic_DNA"/>
</dbReference>
<dbReference type="Gene3D" id="3.30.450.40">
    <property type="match status" value="1"/>
</dbReference>
<dbReference type="SMART" id="SM00086">
    <property type="entry name" value="PAC"/>
    <property type="match status" value="4"/>
</dbReference>
<comment type="catalytic activity">
    <reaction evidence="1">
        <text>ATP + protein L-histidine = ADP + protein N-phospho-L-histidine.</text>
        <dbReference type="EC" id="2.7.13.3"/>
    </reaction>
</comment>
<dbReference type="SUPFAM" id="SSF55781">
    <property type="entry name" value="GAF domain-like"/>
    <property type="match status" value="1"/>
</dbReference>
<dbReference type="Gene3D" id="3.30.450.20">
    <property type="entry name" value="PAS domain"/>
    <property type="match status" value="4"/>
</dbReference>
<evidence type="ECO:0000259" key="6">
    <source>
        <dbReference type="PROSITE" id="PS50112"/>
    </source>
</evidence>
<keyword evidence="5" id="KW-0418">Kinase</keyword>
<feature type="domain" description="PAC" evidence="7">
    <location>
        <begin position="224"/>
        <end position="275"/>
    </location>
</feature>
<evidence type="ECO:0000256" key="1">
    <source>
        <dbReference type="ARBA" id="ARBA00000085"/>
    </source>
</evidence>
<keyword evidence="9" id="KW-1185">Reference proteome</keyword>
<dbReference type="PANTHER" id="PTHR43304:SF1">
    <property type="entry name" value="PAC DOMAIN-CONTAINING PROTEIN"/>
    <property type="match status" value="1"/>
</dbReference>
<accession>A0ABW5Y8R4</accession>
<feature type="domain" description="PAC" evidence="7">
    <location>
        <begin position="644"/>
        <end position="696"/>
    </location>
</feature>
<dbReference type="InterPro" id="IPR000700">
    <property type="entry name" value="PAS-assoc_C"/>
</dbReference>
<dbReference type="SUPFAM" id="SSF55785">
    <property type="entry name" value="PYP-like sensor domain (PAS domain)"/>
    <property type="match status" value="4"/>
</dbReference>
<evidence type="ECO:0000313" key="9">
    <source>
        <dbReference type="Proteomes" id="UP001597557"/>
    </source>
</evidence>
<gene>
    <name evidence="8" type="ORF">ACFS5N_02205</name>
</gene>
<dbReference type="InterPro" id="IPR013655">
    <property type="entry name" value="PAS_fold_3"/>
</dbReference>
<organism evidence="8 9">
    <name type="scientific">Mucilaginibacter ximonensis</name>
    <dbReference type="NCBI Taxonomy" id="538021"/>
    <lineage>
        <taxon>Bacteria</taxon>
        <taxon>Pseudomonadati</taxon>
        <taxon>Bacteroidota</taxon>
        <taxon>Sphingobacteriia</taxon>
        <taxon>Sphingobacteriales</taxon>
        <taxon>Sphingobacteriaceae</taxon>
        <taxon>Mucilaginibacter</taxon>
    </lineage>
</organism>
<comment type="caution">
    <text evidence="8">The sequence shown here is derived from an EMBL/GenBank/DDBJ whole genome shotgun (WGS) entry which is preliminary data.</text>
</comment>
<dbReference type="EC" id="2.7.13.3" evidence="2"/>
<dbReference type="PROSITE" id="PS50112">
    <property type="entry name" value="PAS"/>
    <property type="match status" value="2"/>
</dbReference>
<dbReference type="InterPro" id="IPR052162">
    <property type="entry name" value="Sensor_kinase/Photoreceptor"/>
</dbReference>
<dbReference type="InterPro" id="IPR000014">
    <property type="entry name" value="PAS"/>
</dbReference>
<keyword evidence="3" id="KW-0597">Phosphoprotein</keyword>
<feature type="domain" description="PAC" evidence="7">
    <location>
        <begin position="352"/>
        <end position="403"/>
    </location>
</feature>
<evidence type="ECO:0000256" key="3">
    <source>
        <dbReference type="ARBA" id="ARBA00022553"/>
    </source>
</evidence>
<sequence>MIQDKYWRNLLNATPTPTILLQAEHPNYPIVFANNAYLSFVNLRREDIVGNNLTDVLHTYQSNLGTDEVLQALHDVLLYKITQKQPLTRYEYGTPETGESTIKYVDIINTPFFGDDDKVEFIIRTLNDVTDIIEAQYKEKVLHEDLIKHEKFLIESQRIAKIGNWEVDMVNNTIIWSDVLKDIYEAPADYEPTFESSLAFYKDDKYREIIINAVYQAIEKHSVFDVELEIITAAGNSRWIRSTGKADLKDNACVRLYGVTQDITTSKIAEKELRESRNQYQALIESVEGVVWEADAATFKFTYISNKINDILGYTPQQWLSDPNFWANHIYEEDRDWAVKFCQTQTREVQNHVFDYRMVKADGGIVWIKDLVSVIEENDKPKLLRGVMIDVTESKLLADLDNLEKNILELVANKEEDLQYILFAYLKGIEHLLPHMKCSLMQVKHNSIYTLAAPSLPKEYTDSIDGLIIGERVGSCGAAAYYKKKVIVADISTSPLWGSYKDLALKYNLKACWSCPVINSDNEVTAVFGMYYDDVKAPNDTEQMVIDRAVAILKVILENRERARIIEETTMLITQGQELANFGNWQWDIKNNSVKWSDVLYNIYGVDKRHHIANYEKYMTMLHQDDRDYVQNVLMNALQSQKDVVFEERIIRPDGEIRYLKSWGRVICDSNGNPEKMIGSCLDVTAAKIAESQLSDIAWMQSHLVRAPLARLMGLIIVLKDEQALDDKIQLLDYIMETANELDRVISEVSNKAG</sequence>
<dbReference type="PROSITE" id="PS50113">
    <property type="entry name" value="PAC"/>
    <property type="match status" value="3"/>
</dbReference>
<evidence type="ECO:0000259" key="7">
    <source>
        <dbReference type="PROSITE" id="PS50113"/>
    </source>
</evidence>